<evidence type="ECO:0000256" key="1">
    <source>
        <dbReference type="SAM" id="Coils"/>
    </source>
</evidence>
<evidence type="ECO:0008006" key="7">
    <source>
        <dbReference type="Google" id="ProtNLM"/>
    </source>
</evidence>
<protein>
    <recommendedName>
        <fullName evidence="7">BREX system P-loop protein BrxC</fullName>
    </recommendedName>
</protein>
<evidence type="ECO:0000259" key="3">
    <source>
        <dbReference type="Pfam" id="PF25792"/>
    </source>
</evidence>
<dbReference type="Pfam" id="PF25791">
    <property type="entry name" value="WHD_BREX_BrxC"/>
    <property type="match status" value="1"/>
</dbReference>
<dbReference type="InterPro" id="IPR058038">
    <property type="entry name" value="BREX_BrxC_wHTH"/>
</dbReference>
<evidence type="ECO:0000259" key="2">
    <source>
        <dbReference type="Pfam" id="PF25791"/>
    </source>
</evidence>
<evidence type="ECO:0000259" key="4">
    <source>
        <dbReference type="Pfam" id="PF25796"/>
    </source>
</evidence>
<name>A0A1X7MVE8_9LACT</name>
<dbReference type="AlphaFoldDB" id="A0A1X7MVE8"/>
<keyword evidence="6" id="KW-1185">Reference proteome</keyword>
<reference evidence="5 6" key="1">
    <citation type="submission" date="2017-04" db="EMBL/GenBank/DDBJ databases">
        <authorList>
            <person name="Afonso C.L."/>
            <person name="Miller P.J."/>
            <person name="Scott M.A."/>
            <person name="Spackman E."/>
            <person name="Goraichik I."/>
            <person name="Dimitrov K.M."/>
            <person name="Suarez D.L."/>
            <person name="Swayne D.E."/>
        </authorList>
    </citation>
    <scope>NUCLEOTIDE SEQUENCE [LARGE SCALE GENOMIC DNA]</scope>
    <source>
        <strain evidence="5 6">LMG26642</strain>
    </source>
</reference>
<dbReference type="EMBL" id="FXBJ01000002">
    <property type="protein sequence ID" value="SMH28852.1"/>
    <property type="molecule type" value="Genomic_DNA"/>
</dbReference>
<evidence type="ECO:0000313" key="6">
    <source>
        <dbReference type="Proteomes" id="UP000193435"/>
    </source>
</evidence>
<evidence type="ECO:0000313" key="5">
    <source>
        <dbReference type="EMBL" id="SMH28852.1"/>
    </source>
</evidence>
<feature type="coiled-coil region" evidence="1">
    <location>
        <begin position="1108"/>
        <end position="1135"/>
    </location>
</feature>
<dbReference type="NCBIfam" id="NF033441">
    <property type="entry name" value="BREX_BrxC"/>
    <property type="match status" value="1"/>
</dbReference>
<sequence length="1203" mass="140585">MKINELFYKDIEREIQGVVVVDEKEEEKAEQELEEFVVTEEMEKHLDTFFEAYNKAYKQPTDRIGVWISGFFGSGKSHFLKILSYLLDSNKTVSGRKPVDYFDEKIQNPLVLQKMKDAISYQTGVVLFNIDSKAGANTKQRKLAVVKVFNKVFDEHRGYSPSIPWIAHLEETLEDKGQYEVFKKSFEEKAGLIWEEGRDEVFYNEDEMIEALMEATDMSEESARHWITTGEENYDVSVDSFARRVKKYVDQKDSNYRLVFMADEMGQYISDNKDLMVELQTVAEDIGRYTKGQVWVMVTSQQDIDNLENDLSSSNDFSKIQGRFPTRLSLSSANADEVIKKRLLAKNDTAKQTLQITYDERMQAALRNKISFSTDTATLKVYNTMKDFVDFYPFVPYQITLLQKVLEEIRRHGLAGSSVSTGERNLLGTIQLAVLQYKDNPVGSLIPFQSFFANLDSSLDYSIRSTIIKAQQNASLNKFDVEVLKLLFLIRYIQEIPANIENVATLMINQLDEDKLEASKQVEESLRRLVKEYLVQRNGSEFIFLTNEEQDINREIQNMEVPTANLLNQIGEVIYSDILDLKKYTHYSVLNKKSVSYNFDVARWIDDRVIGNANAEIGVRMITPYSDSYQNSESILQLSSRENQVIVELDSTGTFYEDMLNIMKIDQYLRVNSSRKRTDLEQDILNRKARERNELTATIQVQLRNALEHAHIYIYGSEVEVSGTNAPSIISAGLHQLVTNIYRHLNYIQKFYERSDFDSVIHQDDIELLEIDGNDENHLATETIQQYIQRQSERKITFTLFNLIQEFQIKPYGWRVEDILVSIIRLVKAEKIILKTNHQTIELHDPMLERQLMNRNSQEKMLIQKRKVIDERILREVKQLHKDLFGVRLTEDKEDRIAEEFRARLERKQKELHALLEKYREHFYPGQEEINQYLKDITQVVHVQDTLEFIQTLHRAAIDLYDDADEMIEIQTFFKYSQVVYDEAYKIRNRFKDDQSMIQLEETLSVGNEIQNIIKMVRPYKRLSDLPKLVKHYKQSLTEEMNREIGPLMDNVTNKEKILLDSIQTDKEVNQHFAHSIRSRFEVLKQKVDNSGTLKDLSAAKSEVEFITDQLSSQINRYQHELAEERRIALKAKQNIQKEKSYPEKEEVEPIIHEPQAVLVHVSQLIPSSSYTIRNEAELAKLMEEVKQRLQKELTENKYIQFI</sequence>
<feature type="domain" description="Probable ATP-binding protein BrxC winged helix-turn-helix" evidence="2">
    <location>
        <begin position="744"/>
        <end position="867"/>
    </location>
</feature>
<feature type="domain" description="Probable ATP-binding protein BrxC 4th six-stranded beta-sheet" evidence="4">
    <location>
        <begin position="559"/>
        <end position="737"/>
    </location>
</feature>
<dbReference type="Pfam" id="PF25796">
    <property type="entry name" value="BREX_BrxC_4th"/>
    <property type="match status" value="1"/>
</dbReference>
<dbReference type="Proteomes" id="UP000193435">
    <property type="component" value="Unassembled WGS sequence"/>
</dbReference>
<dbReference type="STRING" id="1073423.SAMN04488700_0984"/>
<dbReference type="InterPro" id="IPR027417">
    <property type="entry name" value="P-loop_NTPase"/>
</dbReference>
<feature type="domain" description="Probable ATP-binding protein BrxC alpha-helical" evidence="3">
    <location>
        <begin position="874"/>
        <end position="994"/>
    </location>
</feature>
<gene>
    <name evidence="5" type="ORF">SAMN04488700_0984</name>
</gene>
<dbReference type="RefSeq" id="WP_085559185.1">
    <property type="nucleotide sequence ID" value="NZ_FOAH01000026.1"/>
</dbReference>
<dbReference type="InterPro" id="IPR047679">
    <property type="entry name" value="BREX_BrxC"/>
</dbReference>
<dbReference type="InterPro" id="IPR058036">
    <property type="entry name" value="BREX_BrxC_4th"/>
</dbReference>
<dbReference type="InterPro" id="IPR058037">
    <property type="entry name" value="BREX_BrxC_helical"/>
</dbReference>
<accession>A0A1X7MVE8</accession>
<organism evidence="5 6">
    <name type="scientific">Carnobacterium iners</name>
    <dbReference type="NCBI Taxonomy" id="1073423"/>
    <lineage>
        <taxon>Bacteria</taxon>
        <taxon>Bacillati</taxon>
        <taxon>Bacillota</taxon>
        <taxon>Bacilli</taxon>
        <taxon>Lactobacillales</taxon>
        <taxon>Carnobacteriaceae</taxon>
        <taxon>Carnobacterium</taxon>
    </lineage>
</organism>
<dbReference type="SUPFAM" id="SSF52540">
    <property type="entry name" value="P-loop containing nucleoside triphosphate hydrolases"/>
    <property type="match status" value="1"/>
</dbReference>
<dbReference type="Pfam" id="PF25792">
    <property type="entry name" value="BREX_BrxC_helical"/>
    <property type="match status" value="1"/>
</dbReference>
<keyword evidence="1" id="KW-0175">Coiled coil</keyword>
<proteinExistence type="predicted"/>